<reference evidence="9" key="1">
    <citation type="submission" date="2020-04" db="EMBL/GenBank/DDBJ databases">
        <title>Draft genome resource of the tomato pathogen Pseudocercospora fuligena.</title>
        <authorList>
            <person name="Zaccaron A."/>
        </authorList>
    </citation>
    <scope>NUCLEOTIDE SEQUENCE</scope>
    <source>
        <strain evidence="9">PF001</strain>
    </source>
</reference>
<dbReference type="InterPro" id="IPR036236">
    <property type="entry name" value="Znf_C2H2_sf"/>
</dbReference>
<dbReference type="Proteomes" id="UP000660729">
    <property type="component" value="Unassembled WGS sequence"/>
</dbReference>
<dbReference type="PROSITE" id="PS00028">
    <property type="entry name" value="ZINC_FINGER_C2H2_1"/>
    <property type="match status" value="1"/>
</dbReference>
<dbReference type="Gene3D" id="3.30.160.60">
    <property type="entry name" value="Classic Zinc Finger"/>
    <property type="match status" value="1"/>
</dbReference>
<keyword evidence="10" id="KW-1185">Reference proteome</keyword>
<keyword evidence="2" id="KW-0677">Repeat</keyword>
<evidence type="ECO:0000256" key="6">
    <source>
        <dbReference type="PROSITE-ProRule" id="PRU00042"/>
    </source>
</evidence>
<evidence type="ECO:0000256" key="3">
    <source>
        <dbReference type="ARBA" id="ARBA00022771"/>
    </source>
</evidence>
<dbReference type="GO" id="GO:0000785">
    <property type="term" value="C:chromatin"/>
    <property type="evidence" value="ECO:0007669"/>
    <property type="project" value="TreeGrafter"/>
</dbReference>
<protein>
    <recommendedName>
        <fullName evidence="5">C2H2 type master regulator of conidiophore development brlA</fullName>
    </recommendedName>
</protein>
<keyword evidence="1" id="KW-0479">Metal-binding</keyword>
<evidence type="ECO:0000313" key="9">
    <source>
        <dbReference type="EMBL" id="KAF7198535.1"/>
    </source>
</evidence>
<accession>A0A8H6VNN8</accession>
<dbReference type="PROSITE" id="PS50157">
    <property type="entry name" value="ZINC_FINGER_C2H2_2"/>
    <property type="match status" value="2"/>
</dbReference>
<feature type="region of interest" description="Disordered" evidence="7">
    <location>
        <begin position="1"/>
        <end position="26"/>
    </location>
</feature>
<dbReference type="GO" id="GO:0000978">
    <property type="term" value="F:RNA polymerase II cis-regulatory region sequence-specific DNA binding"/>
    <property type="evidence" value="ECO:0007669"/>
    <property type="project" value="TreeGrafter"/>
</dbReference>
<dbReference type="GO" id="GO:0005667">
    <property type="term" value="C:transcription regulator complex"/>
    <property type="evidence" value="ECO:0007669"/>
    <property type="project" value="TreeGrafter"/>
</dbReference>
<dbReference type="GO" id="GO:0008270">
    <property type="term" value="F:zinc ion binding"/>
    <property type="evidence" value="ECO:0007669"/>
    <property type="project" value="UniProtKB-KW"/>
</dbReference>
<dbReference type="InterPro" id="IPR013087">
    <property type="entry name" value="Znf_C2H2_type"/>
</dbReference>
<feature type="region of interest" description="Disordered" evidence="7">
    <location>
        <begin position="78"/>
        <end position="97"/>
    </location>
</feature>
<evidence type="ECO:0000256" key="1">
    <source>
        <dbReference type="ARBA" id="ARBA00022723"/>
    </source>
</evidence>
<evidence type="ECO:0000313" key="10">
    <source>
        <dbReference type="Proteomes" id="UP000660729"/>
    </source>
</evidence>
<evidence type="ECO:0000256" key="7">
    <source>
        <dbReference type="SAM" id="MobiDB-lite"/>
    </source>
</evidence>
<evidence type="ECO:0000259" key="8">
    <source>
        <dbReference type="PROSITE" id="PS50157"/>
    </source>
</evidence>
<feature type="domain" description="C2H2-type" evidence="8">
    <location>
        <begin position="344"/>
        <end position="371"/>
    </location>
</feature>
<evidence type="ECO:0000256" key="5">
    <source>
        <dbReference type="ARBA" id="ARBA00044085"/>
    </source>
</evidence>
<dbReference type="OrthoDB" id="3649796at2759"/>
<feature type="region of interest" description="Disordered" evidence="7">
    <location>
        <begin position="110"/>
        <end position="179"/>
    </location>
</feature>
<dbReference type="AlphaFoldDB" id="A0A8H6VNN8"/>
<evidence type="ECO:0000256" key="2">
    <source>
        <dbReference type="ARBA" id="ARBA00022737"/>
    </source>
</evidence>
<comment type="caution">
    <text evidence="9">The sequence shown here is derived from an EMBL/GenBank/DDBJ whole genome shotgun (WGS) entry which is preliminary data.</text>
</comment>
<name>A0A8H6VNN8_9PEZI</name>
<dbReference type="PANTHER" id="PTHR14003">
    <property type="entry name" value="TRANSCRIPTIONAL REPRESSOR PROTEIN YY"/>
    <property type="match status" value="1"/>
</dbReference>
<dbReference type="SUPFAM" id="SSF57667">
    <property type="entry name" value="beta-beta-alpha zinc fingers"/>
    <property type="match status" value="1"/>
</dbReference>
<dbReference type="EMBL" id="JABCIY010000001">
    <property type="protein sequence ID" value="KAF7198535.1"/>
    <property type="molecule type" value="Genomic_DNA"/>
</dbReference>
<organism evidence="9 10">
    <name type="scientific">Pseudocercospora fuligena</name>
    <dbReference type="NCBI Taxonomy" id="685502"/>
    <lineage>
        <taxon>Eukaryota</taxon>
        <taxon>Fungi</taxon>
        <taxon>Dikarya</taxon>
        <taxon>Ascomycota</taxon>
        <taxon>Pezizomycotina</taxon>
        <taxon>Dothideomycetes</taxon>
        <taxon>Dothideomycetidae</taxon>
        <taxon>Mycosphaerellales</taxon>
        <taxon>Mycosphaerellaceae</taxon>
        <taxon>Pseudocercospora</taxon>
    </lineage>
</organism>
<evidence type="ECO:0000256" key="4">
    <source>
        <dbReference type="ARBA" id="ARBA00022833"/>
    </source>
</evidence>
<gene>
    <name evidence="9" type="ORF">HII31_00274</name>
</gene>
<proteinExistence type="predicted"/>
<keyword evidence="4" id="KW-0862">Zinc</keyword>
<sequence length="416" mass="45801">MDAPRPSIYNVNTDKTGPGRKDDDIMDTDETDMMLESNAMDIPPGWADLTIDPVLLNEATLGHGTILPEDDGMADAPFELDGPPYGIEEEHPVSHQPDLVEATSEPSSTVQAQHSFPPHHQLDYTEPVTPQPSTHRDPIYEPQTPPFSEPSIPRLNATARSFQPGSGWHARLVSPPRSQVQASRDLSVGSEMLQEPYNGYMTPTSAASAGRRQQIFAGSADSPLSQQQYATHPYPAAFEPAAPSQHQPMHYKDCSAPALNFNGDETGVAAVHNMQRWVENGPFSGTIPSQDHLSPAAGPPAKKKRSASHASQGSFACTQDTCSKTFATKAERDHHERYHGNKDHTCGVCGKGFHFPKDLKRHTKIHNPRDRHLMCTILHCKYHTKGFHRQDHLDRHLNKVHGIQSGRNSTRGNTPA</sequence>
<feature type="domain" description="C2H2-type" evidence="8">
    <location>
        <begin position="315"/>
        <end position="344"/>
    </location>
</feature>
<dbReference type="GO" id="GO:0000981">
    <property type="term" value="F:DNA-binding transcription factor activity, RNA polymerase II-specific"/>
    <property type="evidence" value="ECO:0007669"/>
    <property type="project" value="TreeGrafter"/>
</dbReference>
<dbReference type="SMART" id="SM00355">
    <property type="entry name" value="ZnF_C2H2"/>
    <property type="match status" value="3"/>
</dbReference>
<feature type="region of interest" description="Disordered" evidence="7">
    <location>
        <begin position="281"/>
        <end position="313"/>
    </location>
</feature>
<dbReference type="PANTHER" id="PTHR14003:SF19">
    <property type="entry name" value="YY2 TRANSCRIPTION FACTOR"/>
    <property type="match status" value="1"/>
</dbReference>
<keyword evidence="3 6" id="KW-0863">Zinc-finger</keyword>